<feature type="signal peptide" evidence="4">
    <location>
        <begin position="1"/>
        <end position="22"/>
    </location>
</feature>
<comment type="caution">
    <text evidence="5">The sequence shown here is derived from an EMBL/GenBank/DDBJ whole genome shotgun (WGS) entry which is preliminary data.</text>
</comment>
<name>A0A9E2W7B8_9BACT</name>
<gene>
    <name evidence="5" type="ORF">KTO63_02400</name>
</gene>
<dbReference type="EMBL" id="JAHSPG010000001">
    <property type="protein sequence ID" value="MBV4355982.1"/>
    <property type="molecule type" value="Genomic_DNA"/>
</dbReference>
<keyword evidence="2" id="KW-0325">Glycoprotein</keyword>
<sequence>MIARYNKIVFLIGALLCTNAYANAQTQQTLAFQGAEGYGAYAQGGKAGDIYHVTNLADSGKGTFREAVSVPGRTVVFDVSGVIKIKDKIAVSPNTTISGQTAPGEGIVVYGNGVSFASNTIVRYMRFRGSINMSKGACTVVLDNLNDLIMDHCSIQWGRWDNLHIKGSSNITLQHCIIGEGIDPQRFGALFEDPKNITIHHCLWIDNQSRNPKAKAGIEYINNVVYNYGVNGFVGGHSAADHYQDIINNYFIAGPNSSTKFIGMFTATDHVYHSGNFADLDKDGVLNGRPVVDSDFVSATATLLSKRSNESPAGVKIEDAASAYKSVLANAGASLNRDAVDLRLIGYLKSLGTSGEIFKTEEAAGGQAELNVSKKKSKKSKMKNQNTEAEAR</sequence>
<evidence type="ECO:0000313" key="6">
    <source>
        <dbReference type="Proteomes" id="UP000812270"/>
    </source>
</evidence>
<proteinExistence type="predicted"/>
<evidence type="ECO:0000256" key="1">
    <source>
        <dbReference type="ARBA" id="ARBA00022723"/>
    </source>
</evidence>
<dbReference type="Proteomes" id="UP000812270">
    <property type="component" value="Unassembled WGS sequence"/>
</dbReference>
<evidence type="ECO:0000256" key="4">
    <source>
        <dbReference type="SAM" id="SignalP"/>
    </source>
</evidence>
<dbReference type="RefSeq" id="WP_217789525.1">
    <property type="nucleotide sequence ID" value="NZ_JAHSPG010000001.1"/>
</dbReference>
<dbReference type="GO" id="GO:0046872">
    <property type="term" value="F:metal ion binding"/>
    <property type="evidence" value="ECO:0007669"/>
    <property type="project" value="UniProtKB-KW"/>
</dbReference>
<keyword evidence="6" id="KW-1185">Reference proteome</keyword>
<keyword evidence="1" id="KW-0479">Metal-binding</keyword>
<feature type="chain" id="PRO_5038803849" description="Pectate lyase" evidence="4">
    <location>
        <begin position="23"/>
        <end position="392"/>
    </location>
</feature>
<feature type="region of interest" description="Disordered" evidence="3">
    <location>
        <begin position="365"/>
        <end position="392"/>
    </location>
</feature>
<evidence type="ECO:0000256" key="3">
    <source>
        <dbReference type="SAM" id="MobiDB-lite"/>
    </source>
</evidence>
<dbReference type="AlphaFoldDB" id="A0A9E2W7B8"/>
<dbReference type="PANTHER" id="PTHR42970:SF1">
    <property type="entry name" value="PECTATE LYASE C-RELATED"/>
    <property type="match status" value="1"/>
</dbReference>
<evidence type="ECO:0000256" key="2">
    <source>
        <dbReference type="ARBA" id="ARBA00023180"/>
    </source>
</evidence>
<keyword evidence="4" id="KW-0732">Signal</keyword>
<organism evidence="5 6">
    <name type="scientific">Pinibacter aurantiacus</name>
    <dbReference type="NCBI Taxonomy" id="2851599"/>
    <lineage>
        <taxon>Bacteria</taxon>
        <taxon>Pseudomonadati</taxon>
        <taxon>Bacteroidota</taxon>
        <taxon>Chitinophagia</taxon>
        <taxon>Chitinophagales</taxon>
        <taxon>Chitinophagaceae</taxon>
        <taxon>Pinibacter</taxon>
    </lineage>
</organism>
<dbReference type="InterPro" id="IPR052063">
    <property type="entry name" value="Polysaccharide_Lyase_1"/>
</dbReference>
<feature type="compositionally biased region" description="Basic residues" evidence="3">
    <location>
        <begin position="373"/>
        <end position="382"/>
    </location>
</feature>
<evidence type="ECO:0000313" key="5">
    <source>
        <dbReference type="EMBL" id="MBV4355982.1"/>
    </source>
</evidence>
<reference evidence="5" key="1">
    <citation type="submission" date="2021-06" db="EMBL/GenBank/DDBJ databases">
        <authorList>
            <person name="Huq M.A."/>
        </authorList>
    </citation>
    <scope>NUCLEOTIDE SEQUENCE</scope>
    <source>
        <strain evidence="5">MAH-26</strain>
    </source>
</reference>
<protein>
    <recommendedName>
        <fullName evidence="7">Pectate lyase</fullName>
    </recommendedName>
</protein>
<accession>A0A9E2W7B8</accession>
<dbReference type="PANTHER" id="PTHR42970">
    <property type="entry name" value="PECTATE LYASE C-RELATED"/>
    <property type="match status" value="1"/>
</dbReference>
<evidence type="ECO:0008006" key="7">
    <source>
        <dbReference type="Google" id="ProtNLM"/>
    </source>
</evidence>